<dbReference type="PANTHER" id="PTHR11465:SF13">
    <property type="entry name" value="CATALASE (EUROFUNG)"/>
    <property type="match status" value="1"/>
</dbReference>
<dbReference type="GO" id="GO:0042542">
    <property type="term" value="P:response to hydrogen peroxide"/>
    <property type="evidence" value="ECO:0007669"/>
    <property type="project" value="TreeGrafter"/>
</dbReference>
<feature type="domain" description="Catalase core" evidence="2">
    <location>
        <begin position="7"/>
        <end position="83"/>
    </location>
</feature>
<dbReference type="InterPro" id="IPR020835">
    <property type="entry name" value="Catalase_sf"/>
</dbReference>
<dbReference type="Proteomes" id="UP001165205">
    <property type="component" value="Unassembled WGS sequence"/>
</dbReference>
<dbReference type="Gene3D" id="2.40.180.10">
    <property type="entry name" value="Catalase core domain"/>
    <property type="match status" value="1"/>
</dbReference>
<sequence>MAAIRSNDNGQKQFNADEAQYHGGADPDWSKRDLWQAIEKGEEITWTAHVQIMQPEEADPAKLGFDPFDVTKVWPKKQFPVRQQPLYHS</sequence>
<accession>A0AAN5BVL2</accession>
<dbReference type="AlphaFoldDB" id="A0AAN5BVL2"/>
<organism evidence="3 4">
    <name type="scientific">Aspergillus oryzae</name>
    <name type="common">Yellow koji mold</name>
    <dbReference type="NCBI Taxonomy" id="5062"/>
    <lineage>
        <taxon>Eukaryota</taxon>
        <taxon>Fungi</taxon>
        <taxon>Dikarya</taxon>
        <taxon>Ascomycota</taxon>
        <taxon>Pezizomycotina</taxon>
        <taxon>Eurotiomycetes</taxon>
        <taxon>Eurotiomycetidae</taxon>
        <taxon>Eurotiales</taxon>
        <taxon>Aspergillaceae</taxon>
        <taxon>Aspergillus</taxon>
        <taxon>Aspergillus subgen. Circumdati</taxon>
    </lineage>
</organism>
<dbReference type="EMBL" id="BSYA01000032">
    <property type="protein sequence ID" value="GMG27118.1"/>
    <property type="molecule type" value="Genomic_DNA"/>
</dbReference>
<feature type="compositionally biased region" description="Polar residues" evidence="1">
    <location>
        <begin position="1"/>
        <end position="14"/>
    </location>
</feature>
<dbReference type="InterPro" id="IPR011614">
    <property type="entry name" value="Catalase_core"/>
</dbReference>
<dbReference type="GO" id="GO:0004096">
    <property type="term" value="F:catalase activity"/>
    <property type="evidence" value="ECO:0007669"/>
    <property type="project" value="InterPro"/>
</dbReference>
<evidence type="ECO:0000259" key="2">
    <source>
        <dbReference type="Pfam" id="PF00199"/>
    </source>
</evidence>
<dbReference type="PROSITE" id="PS51402">
    <property type="entry name" value="CATALASE_3"/>
    <property type="match status" value="1"/>
</dbReference>
<proteinExistence type="predicted"/>
<reference evidence="3" key="1">
    <citation type="submission" date="2023-04" db="EMBL/GenBank/DDBJ databases">
        <title>Aspergillus oryzae NBRC 4228.</title>
        <authorList>
            <person name="Ichikawa N."/>
            <person name="Sato H."/>
            <person name="Tonouchi N."/>
        </authorList>
    </citation>
    <scope>NUCLEOTIDE SEQUENCE</scope>
    <source>
        <strain evidence="3">NBRC 4228</strain>
    </source>
</reference>
<dbReference type="Pfam" id="PF00199">
    <property type="entry name" value="Catalase"/>
    <property type="match status" value="1"/>
</dbReference>
<dbReference type="GO" id="GO:0005777">
    <property type="term" value="C:peroxisome"/>
    <property type="evidence" value="ECO:0007669"/>
    <property type="project" value="TreeGrafter"/>
</dbReference>
<evidence type="ECO:0000256" key="1">
    <source>
        <dbReference type="SAM" id="MobiDB-lite"/>
    </source>
</evidence>
<protein>
    <submittedName>
        <fullName evidence="3">Unnamed protein product</fullName>
    </submittedName>
</protein>
<evidence type="ECO:0000313" key="4">
    <source>
        <dbReference type="Proteomes" id="UP001165205"/>
    </source>
</evidence>
<dbReference type="PANTHER" id="PTHR11465">
    <property type="entry name" value="CATALASE"/>
    <property type="match status" value="1"/>
</dbReference>
<dbReference type="GO" id="GO:0020037">
    <property type="term" value="F:heme binding"/>
    <property type="evidence" value="ECO:0007669"/>
    <property type="project" value="InterPro"/>
</dbReference>
<dbReference type="GO" id="GO:0005739">
    <property type="term" value="C:mitochondrion"/>
    <property type="evidence" value="ECO:0007669"/>
    <property type="project" value="TreeGrafter"/>
</dbReference>
<dbReference type="GO" id="GO:0042744">
    <property type="term" value="P:hydrogen peroxide catabolic process"/>
    <property type="evidence" value="ECO:0007669"/>
    <property type="project" value="TreeGrafter"/>
</dbReference>
<feature type="region of interest" description="Disordered" evidence="1">
    <location>
        <begin position="1"/>
        <end position="29"/>
    </location>
</feature>
<dbReference type="SUPFAM" id="SSF56634">
    <property type="entry name" value="Heme-dependent catalase-like"/>
    <property type="match status" value="1"/>
</dbReference>
<gene>
    <name evidence="3" type="ORF">Aory04_000380000</name>
</gene>
<name>A0AAN5BVL2_ASPOZ</name>
<dbReference type="InterPro" id="IPR018028">
    <property type="entry name" value="Catalase"/>
</dbReference>
<evidence type="ECO:0000313" key="3">
    <source>
        <dbReference type="EMBL" id="GMG27118.1"/>
    </source>
</evidence>
<comment type="caution">
    <text evidence="3">The sequence shown here is derived from an EMBL/GenBank/DDBJ whole genome shotgun (WGS) entry which is preliminary data.</text>
</comment>